<comment type="caution">
    <text evidence="3">The sequence shown here is derived from an EMBL/GenBank/DDBJ whole genome shotgun (WGS) entry which is preliminary data.</text>
</comment>
<proteinExistence type="predicted"/>
<dbReference type="STRING" id="1194083.BN12_1530008"/>
<dbReference type="InterPro" id="IPR027417">
    <property type="entry name" value="P-loop_NTPase"/>
</dbReference>
<dbReference type="AlphaFoldDB" id="A0A077LY67"/>
<dbReference type="Proteomes" id="UP000035721">
    <property type="component" value="Unassembled WGS sequence"/>
</dbReference>
<name>A0A077LY67_9MICO</name>
<dbReference type="Pfam" id="PF13469">
    <property type="entry name" value="Sulfotransfer_3"/>
    <property type="match status" value="1"/>
</dbReference>
<dbReference type="InterPro" id="IPR037359">
    <property type="entry name" value="NST/OST"/>
</dbReference>
<keyword evidence="4" id="KW-1185">Reference proteome</keyword>
<dbReference type="EMBL" id="CAJB01000061">
    <property type="protein sequence ID" value="CCH76919.1"/>
    <property type="molecule type" value="Genomic_DNA"/>
</dbReference>
<organism evidence="3 4">
    <name type="scientific">Nostocoides japonicum T1-X7</name>
    <dbReference type="NCBI Taxonomy" id="1194083"/>
    <lineage>
        <taxon>Bacteria</taxon>
        <taxon>Bacillati</taxon>
        <taxon>Actinomycetota</taxon>
        <taxon>Actinomycetes</taxon>
        <taxon>Micrococcales</taxon>
        <taxon>Intrasporangiaceae</taxon>
        <taxon>Nostocoides</taxon>
    </lineage>
</organism>
<feature type="region of interest" description="Disordered" evidence="2">
    <location>
        <begin position="290"/>
        <end position="314"/>
    </location>
</feature>
<dbReference type="Gene3D" id="3.40.50.300">
    <property type="entry name" value="P-loop containing nucleotide triphosphate hydrolases"/>
    <property type="match status" value="1"/>
</dbReference>
<evidence type="ECO:0000313" key="4">
    <source>
        <dbReference type="Proteomes" id="UP000035721"/>
    </source>
</evidence>
<keyword evidence="1 3" id="KW-0808">Transferase</keyword>
<dbReference type="PANTHER" id="PTHR10605:SF56">
    <property type="entry name" value="BIFUNCTIONAL HEPARAN SULFATE N-DEACETYLASE_N-SULFOTRANSFERASE"/>
    <property type="match status" value="1"/>
</dbReference>
<evidence type="ECO:0000313" key="3">
    <source>
        <dbReference type="EMBL" id="CCH76919.1"/>
    </source>
</evidence>
<evidence type="ECO:0000256" key="1">
    <source>
        <dbReference type="ARBA" id="ARBA00022679"/>
    </source>
</evidence>
<protein>
    <submittedName>
        <fullName evidence="3">Sulfotransferase</fullName>
    </submittedName>
</protein>
<evidence type="ECO:0000256" key="2">
    <source>
        <dbReference type="SAM" id="MobiDB-lite"/>
    </source>
</evidence>
<accession>A0A077LY67</accession>
<dbReference type="SUPFAM" id="SSF52540">
    <property type="entry name" value="P-loop containing nucleoside triphosphate hydrolases"/>
    <property type="match status" value="1"/>
</dbReference>
<sequence length="314" mass="35279">MHPQVFTPRIKEPKYFMCADAPPPAYVGPGDAHSQQEWVWRREDYEALFAPAPEGLVRIESTPFYLSLGSARRRIAEELPDARFVVVVRDPIDRAYSNWMHLWVDGLEPIPDFVEAWHAERDRIRRGWAPFWHYQRLGRYGEQLEDLLGLVDRDRVLVIRYWQLVSEPVSTLDRVAAFIGVEPDVVTVVPKDNARGYVQPGPRAAALGRVVRAGAYAGQHVRPEVWRSASRPLLRVLQHGGPDRRPALAPEVRAALVEEIADDVRLLERVLGESYADWLAATGRGSFADRAAQAGEPADAGSSRGAALPRERAS</sequence>
<dbReference type="PANTHER" id="PTHR10605">
    <property type="entry name" value="HEPARAN SULFATE SULFOTRANSFERASE"/>
    <property type="match status" value="1"/>
</dbReference>
<dbReference type="GO" id="GO:0008146">
    <property type="term" value="F:sulfotransferase activity"/>
    <property type="evidence" value="ECO:0007669"/>
    <property type="project" value="InterPro"/>
</dbReference>
<gene>
    <name evidence="3" type="ORF">BN12_1530008</name>
</gene>
<reference evidence="3 4" key="1">
    <citation type="journal article" date="2013" name="ISME J.">
        <title>A metabolic model for members of the genus Tetrasphaera involved in enhanced biological phosphorus removal.</title>
        <authorList>
            <person name="Kristiansen R."/>
            <person name="Nguyen H.T.T."/>
            <person name="Saunders A.M."/>
            <person name="Nielsen J.L."/>
            <person name="Wimmer R."/>
            <person name="Le V.Q."/>
            <person name="McIlroy S.J."/>
            <person name="Petrovski S."/>
            <person name="Seviour R.J."/>
            <person name="Calteau A."/>
            <person name="Nielsen K.L."/>
            <person name="Nielsen P.H."/>
        </authorList>
    </citation>
    <scope>NUCLEOTIDE SEQUENCE [LARGE SCALE GENOMIC DNA]</scope>
    <source>
        <strain evidence="3 4">T1-X7</strain>
    </source>
</reference>